<dbReference type="EMBL" id="DSJL01000001">
    <property type="protein sequence ID" value="HEF64235.1"/>
    <property type="molecule type" value="Genomic_DNA"/>
</dbReference>
<gene>
    <name evidence="1" type="ORF">ENP47_01275</name>
</gene>
<comment type="caution">
    <text evidence="1">The sequence shown here is derived from an EMBL/GenBank/DDBJ whole genome shotgun (WGS) entry which is preliminary data.</text>
</comment>
<keyword evidence="1" id="KW-0378">Hydrolase</keyword>
<protein>
    <submittedName>
        <fullName evidence="1">Serine protease</fullName>
    </submittedName>
</protein>
<keyword evidence="1" id="KW-0645">Protease</keyword>
<dbReference type="AlphaFoldDB" id="A0A7C1X265"/>
<name>A0A7C1X265_THERO</name>
<organism evidence="1">
    <name type="scientific">Thermomicrobium roseum</name>
    <dbReference type="NCBI Taxonomy" id="500"/>
    <lineage>
        <taxon>Bacteria</taxon>
        <taxon>Pseudomonadati</taxon>
        <taxon>Thermomicrobiota</taxon>
        <taxon>Thermomicrobia</taxon>
        <taxon>Thermomicrobiales</taxon>
        <taxon>Thermomicrobiaceae</taxon>
        <taxon>Thermomicrobium</taxon>
    </lineage>
</organism>
<dbReference type="GO" id="GO:0008233">
    <property type="term" value="F:peptidase activity"/>
    <property type="evidence" value="ECO:0007669"/>
    <property type="project" value="UniProtKB-KW"/>
</dbReference>
<dbReference type="PANTHER" id="PTHR35984:SF1">
    <property type="entry name" value="PERIPLASMIC SERINE PROTEASE"/>
    <property type="match status" value="1"/>
</dbReference>
<dbReference type="SUPFAM" id="SSF52096">
    <property type="entry name" value="ClpP/crotonase"/>
    <property type="match status" value="1"/>
</dbReference>
<dbReference type="GO" id="GO:0016020">
    <property type="term" value="C:membrane"/>
    <property type="evidence" value="ECO:0007669"/>
    <property type="project" value="InterPro"/>
</dbReference>
<sequence length="325" mass="36491">MPTWGELLNEIARRFAEGEKDAFDTVRRRALADLAQYTKRNTILYATGHLQKRNVAVPDLLSITHEDIEGFMEVIYGLTGHTLDLILHSPGGLPDAAEAIVTYLRSKFTDIRVIVPHEAMSAATLIACAADRILMGRHSYLGPVDPQIQYGVYSVPAQAVIDQFQRAKNDVVGDPRTLAVWVPILQQYGPALIEQCENAKELSKELVSSWLQRWMFRKARKREERATAVSEALTDYRRWRIHSRPLHAKYLKSLGLAVDLIENDQRLQDLVLTVYHATMHTFSGTPAVKIIENHLGRSFIKLVTFHPPSLPSGTVPPPTTTPPST</sequence>
<dbReference type="GO" id="GO:0006508">
    <property type="term" value="P:proteolysis"/>
    <property type="evidence" value="ECO:0007669"/>
    <property type="project" value="UniProtKB-KW"/>
</dbReference>
<dbReference type="InterPro" id="IPR029045">
    <property type="entry name" value="ClpP/crotonase-like_dom_sf"/>
</dbReference>
<dbReference type="PANTHER" id="PTHR35984">
    <property type="entry name" value="PERIPLASMIC SERINE PROTEASE"/>
    <property type="match status" value="1"/>
</dbReference>
<reference evidence="1" key="1">
    <citation type="journal article" date="2020" name="mSystems">
        <title>Genome- and Community-Level Interaction Insights into Carbon Utilization and Element Cycling Functions of Hydrothermarchaeota in Hydrothermal Sediment.</title>
        <authorList>
            <person name="Zhou Z."/>
            <person name="Liu Y."/>
            <person name="Xu W."/>
            <person name="Pan J."/>
            <person name="Luo Z.H."/>
            <person name="Li M."/>
        </authorList>
    </citation>
    <scope>NUCLEOTIDE SEQUENCE [LARGE SCALE GENOMIC DNA]</scope>
    <source>
        <strain evidence="1">SpSt-222</strain>
    </source>
</reference>
<dbReference type="Pfam" id="PF01972">
    <property type="entry name" value="SDH_protease"/>
    <property type="match status" value="1"/>
</dbReference>
<accession>A0A7C1X265</accession>
<dbReference type="InterPro" id="IPR002825">
    <property type="entry name" value="Pept_S49_ser-pept_pro"/>
</dbReference>
<dbReference type="Gene3D" id="3.90.226.10">
    <property type="entry name" value="2-enoyl-CoA Hydratase, Chain A, domain 1"/>
    <property type="match status" value="1"/>
</dbReference>
<proteinExistence type="predicted"/>
<evidence type="ECO:0000313" key="1">
    <source>
        <dbReference type="EMBL" id="HEF64235.1"/>
    </source>
</evidence>